<dbReference type="GO" id="GO:0016757">
    <property type="term" value="F:glycosyltransferase activity"/>
    <property type="evidence" value="ECO:0007669"/>
    <property type="project" value="InterPro"/>
</dbReference>
<dbReference type="InterPro" id="IPR050194">
    <property type="entry name" value="Glycosyltransferase_grp1"/>
</dbReference>
<comment type="caution">
    <text evidence="3">The sequence shown here is derived from an EMBL/GenBank/DDBJ whole genome shotgun (WGS) entry which is preliminary data.</text>
</comment>
<proteinExistence type="predicted"/>
<dbReference type="Pfam" id="PF00534">
    <property type="entry name" value="Glycos_transf_1"/>
    <property type="match status" value="1"/>
</dbReference>
<dbReference type="Pfam" id="PF13439">
    <property type="entry name" value="Glyco_transf_4"/>
    <property type="match status" value="1"/>
</dbReference>
<dbReference type="Proteomes" id="UP000070376">
    <property type="component" value="Unassembled WGS sequence"/>
</dbReference>
<evidence type="ECO:0000313" key="3">
    <source>
        <dbReference type="EMBL" id="KWZ79655.1"/>
    </source>
</evidence>
<dbReference type="NCBIfam" id="TIGR03999">
    <property type="entry name" value="thiol_BshA"/>
    <property type="match status" value="1"/>
</dbReference>
<dbReference type="InterPro" id="IPR028098">
    <property type="entry name" value="Glyco_trans_4-like_N"/>
</dbReference>
<dbReference type="InterPro" id="IPR023881">
    <property type="entry name" value="Thiol_BshA"/>
</dbReference>
<gene>
    <name evidence="3" type="ORF">HMPREF3213_02555</name>
</gene>
<sequence length="394" mass="43533">MKKLKIGITCYPTVGGSGVIATELGQLLAENGHEIHFITSSVPFRLNKMYPNIYTHQVEVNQYAVFQYPPYDIALASKIAEVAEREKLDVLHVHYAIPHAICAILGKMMAGTRMKIVTTLHGTDITVLGYDPSLVSAIRFGIEQSDAVTAVSEALVRQTYDLIRPQKNISTVYNFVDERVYRKREAGHLKHDYGISEKEKVLIHVSNFRAVKRVPDVVKAFAKVRAQMPAKLLLVGDGPEMTVVSRLVAQFGIEKDVLFLGKQDRLEELYAISDLMLLLSEKESFGLVALEAMACGVPCIGTRVGGIPEVITDGVNGYLCALGDVSDVARKAVRLLEDPGLYAAFSKACEKTVKEKFYSRNILKQYEQIYEQTVNEVDGHAPAISDGASHYPDA</sequence>
<dbReference type="RefSeq" id="WP_061087004.1">
    <property type="nucleotide sequence ID" value="NZ_KQ955881.1"/>
</dbReference>
<dbReference type="PANTHER" id="PTHR45947:SF3">
    <property type="entry name" value="SULFOQUINOVOSYL TRANSFERASE SQD2"/>
    <property type="match status" value="1"/>
</dbReference>
<organism evidence="3 4">
    <name type="scientific">Heyndrickxia coagulans</name>
    <name type="common">Weizmannia coagulans</name>
    <dbReference type="NCBI Taxonomy" id="1398"/>
    <lineage>
        <taxon>Bacteria</taxon>
        <taxon>Bacillati</taxon>
        <taxon>Bacillota</taxon>
        <taxon>Bacilli</taxon>
        <taxon>Bacillales</taxon>
        <taxon>Bacillaceae</taxon>
        <taxon>Heyndrickxia</taxon>
    </lineage>
</organism>
<dbReference type="PATRIC" id="fig|1398.22.peg.2557"/>
<protein>
    <submittedName>
        <fullName evidence="3">N-acetyl-alpha-D-glucosaminyl L-malate synthase BshA</fullName>
    </submittedName>
</protein>
<dbReference type="SUPFAM" id="SSF53756">
    <property type="entry name" value="UDP-Glycosyltransferase/glycogen phosphorylase"/>
    <property type="match status" value="1"/>
</dbReference>
<evidence type="ECO:0000313" key="4">
    <source>
        <dbReference type="Proteomes" id="UP000070376"/>
    </source>
</evidence>
<dbReference type="PANTHER" id="PTHR45947">
    <property type="entry name" value="SULFOQUINOVOSYL TRANSFERASE SQD2"/>
    <property type="match status" value="1"/>
</dbReference>
<feature type="domain" description="Glycosyl transferase family 1" evidence="1">
    <location>
        <begin position="191"/>
        <end position="350"/>
    </location>
</feature>
<accession>A0A133KJB4</accession>
<evidence type="ECO:0000259" key="1">
    <source>
        <dbReference type="Pfam" id="PF00534"/>
    </source>
</evidence>
<dbReference type="InterPro" id="IPR001296">
    <property type="entry name" value="Glyco_trans_1"/>
</dbReference>
<name>A0A133KJB4_HEYCO</name>
<evidence type="ECO:0000259" key="2">
    <source>
        <dbReference type="Pfam" id="PF13439"/>
    </source>
</evidence>
<reference evidence="4" key="1">
    <citation type="submission" date="2016-01" db="EMBL/GenBank/DDBJ databases">
        <authorList>
            <person name="Mitreva M."/>
            <person name="Pepin K.H."/>
            <person name="Mihindukulasuriya K.A."/>
            <person name="Fulton R."/>
            <person name="Fronick C."/>
            <person name="O'Laughlin M."/>
            <person name="Miner T."/>
            <person name="Herter B."/>
            <person name="Rosa B.A."/>
            <person name="Cordes M."/>
            <person name="Tomlinson C."/>
            <person name="Wollam A."/>
            <person name="Palsikar V.B."/>
            <person name="Mardis E.R."/>
            <person name="Wilson R.K."/>
        </authorList>
    </citation>
    <scope>NUCLEOTIDE SEQUENCE [LARGE SCALE GENOMIC DNA]</scope>
    <source>
        <strain evidence="4">GED7749B</strain>
    </source>
</reference>
<dbReference type="AlphaFoldDB" id="A0A133KJB4"/>
<dbReference type="EMBL" id="LRPN01000115">
    <property type="protein sequence ID" value="KWZ79655.1"/>
    <property type="molecule type" value="Genomic_DNA"/>
</dbReference>
<dbReference type="Gene3D" id="3.40.50.2000">
    <property type="entry name" value="Glycogen Phosphorylase B"/>
    <property type="match status" value="2"/>
</dbReference>
<feature type="domain" description="Glycosyltransferase subfamily 4-like N-terminal" evidence="2">
    <location>
        <begin position="14"/>
        <end position="178"/>
    </location>
</feature>
<dbReference type="GO" id="GO:0071793">
    <property type="term" value="P:bacillithiol biosynthetic process"/>
    <property type="evidence" value="ECO:0007669"/>
    <property type="project" value="InterPro"/>
</dbReference>